<dbReference type="Proteomes" id="UP000542813">
    <property type="component" value="Unassembled WGS sequence"/>
</dbReference>
<organism evidence="2 3">
    <name type="scientific">Jiangella mangrovi</name>
    <dbReference type="NCBI Taxonomy" id="1524084"/>
    <lineage>
        <taxon>Bacteria</taxon>
        <taxon>Bacillati</taxon>
        <taxon>Actinomycetota</taxon>
        <taxon>Actinomycetes</taxon>
        <taxon>Jiangellales</taxon>
        <taxon>Jiangellaceae</taxon>
        <taxon>Jiangella</taxon>
    </lineage>
</organism>
<name>A0A7W9GSF6_9ACTN</name>
<evidence type="ECO:0000313" key="3">
    <source>
        <dbReference type="Proteomes" id="UP000542813"/>
    </source>
</evidence>
<keyword evidence="3" id="KW-1185">Reference proteome</keyword>
<reference evidence="2 3" key="1">
    <citation type="submission" date="2020-08" db="EMBL/GenBank/DDBJ databases">
        <title>Sequencing the genomes of 1000 actinobacteria strains.</title>
        <authorList>
            <person name="Klenk H.-P."/>
        </authorList>
    </citation>
    <scope>NUCLEOTIDE SEQUENCE [LARGE SCALE GENOMIC DNA]</scope>
    <source>
        <strain evidence="2 3">DSM 102122</strain>
    </source>
</reference>
<accession>A0A7W9GSF6</accession>
<dbReference type="RefSeq" id="WP_184824029.1">
    <property type="nucleotide sequence ID" value="NZ_JACHMM010000001.1"/>
</dbReference>
<proteinExistence type="predicted"/>
<sequence length="82" mass="8714">MTWNGDEGEIMTGRFDRPGLLATVTGAAVLDGTAPVIRNAVTHATARRRIGVDDDRGRRRPAVAGAGAGDGRWSLVARQRTD</sequence>
<dbReference type="EMBL" id="JACHMM010000001">
    <property type="protein sequence ID" value="MBB5788978.1"/>
    <property type="molecule type" value="Genomic_DNA"/>
</dbReference>
<evidence type="ECO:0000256" key="1">
    <source>
        <dbReference type="SAM" id="MobiDB-lite"/>
    </source>
</evidence>
<protein>
    <submittedName>
        <fullName evidence="2">Uncharacterized protein</fullName>
    </submittedName>
</protein>
<comment type="caution">
    <text evidence="2">The sequence shown here is derived from an EMBL/GenBank/DDBJ whole genome shotgun (WGS) entry which is preliminary data.</text>
</comment>
<evidence type="ECO:0000313" key="2">
    <source>
        <dbReference type="EMBL" id="MBB5788978.1"/>
    </source>
</evidence>
<dbReference type="AlphaFoldDB" id="A0A7W9GSF6"/>
<gene>
    <name evidence="2" type="ORF">HD601_003553</name>
</gene>
<feature type="region of interest" description="Disordered" evidence="1">
    <location>
        <begin position="53"/>
        <end position="82"/>
    </location>
</feature>